<evidence type="ECO:0000256" key="1">
    <source>
        <dbReference type="SAM" id="Phobius"/>
    </source>
</evidence>
<reference evidence="2" key="1">
    <citation type="submission" date="2006-10" db="EMBL/GenBank/DDBJ databases">
        <authorList>
            <person name="Amadeo P."/>
            <person name="Zhao Q."/>
            <person name="Wortman J."/>
            <person name="Fraser-Liggett C."/>
            <person name="Carlton J."/>
        </authorList>
    </citation>
    <scope>NUCLEOTIDE SEQUENCE</scope>
    <source>
        <strain evidence="2">G3</strain>
    </source>
</reference>
<dbReference type="VEuPathDB" id="TrichDB:TVAG_373170"/>
<dbReference type="VEuPathDB" id="TrichDB:TVAGG3_0160850"/>
<proteinExistence type="predicted"/>
<evidence type="ECO:0000313" key="2">
    <source>
        <dbReference type="EMBL" id="EAY14184.1"/>
    </source>
</evidence>
<protein>
    <submittedName>
        <fullName evidence="2">Uncharacterized protein</fullName>
    </submittedName>
</protein>
<sequence>MTKFISVNKYMSGLKEELDPFTYLNVYFYHFEQSSFSKVWNIEPVKFAIVTKNGAKFEDLDIEGLLTVKESFDRRFSNLKEGKAYKLVIPYEPKKADDYEYYESKIVEVQGKLGKKILESKPVFAPKEEENIDIDPECSKNKILFLHVKFLFLWNWFRSFSLSTFFLLSSLFLVEYVNLAHYIYVKSCP</sequence>
<dbReference type="EMBL" id="DS113274">
    <property type="protein sequence ID" value="EAY14184.1"/>
    <property type="molecule type" value="Genomic_DNA"/>
</dbReference>
<dbReference type="InParanoid" id="A2DZI0"/>
<keyword evidence="1" id="KW-0812">Transmembrane</keyword>
<dbReference type="InterPro" id="IPR025181">
    <property type="entry name" value="DUF4108"/>
</dbReference>
<dbReference type="Proteomes" id="UP000001542">
    <property type="component" value="Unassembled WGS sequence"/>
</dbReference>
<keyword evidence="1" id="KW-1133">Transmembrane helix</keyword>
<keyword evidence="3" id="KW-1185">Reference proteome</keyword>
<gene>
    <name evidence="2" type="ORF">TVAG_373170</name>
</gene>
<name>A2DZI0_TRIV3</name>
<reference evidence="2" key="2">
    <citation type="journal article" date="2007" name="Science">
        <title>Draft genome sequence of the sexually transmitted pathogen Trichomonas vaginalis.</title>
        <authorList>
            <person name="Carlton J.M."/>
            <person name="Hirt R.P."/>
            <person name="Silva J.C."/>
            <person name="Delcher A.L."/>
            <person name="Schatz M."/>
            <person name="Zhao Q."/>
            <person name="Wortman J.R."/>
            <person name="Bidwell S.L."/>
            <person name="Alsmark U.C.M."/>
            <person name="Besteiro S."/>
            <person name="Sicheritz-Ponten T."/>
            <person name="Noel C.J."/>
            <person name="Dacks J.B."/>
            <person name="Foster P.G."/>
            <person name="Simillion C."/>
            <person name="Van de Peer Y."/>
            <person name="Miranda-Saavedra D."/>
            <person name="Barton G.J."/>
            <person name="Westrop G.D."/>
            <person name="Mueller S."/>
            <person name="Dessi D."/>
            <person name="Fiori P.L."/>
            <person name="Ren Q."/>
            <person name="Paulsen I."/>
            <person name="Zhang H."/>
            <person name="Bastida-Corcuera F.D."/>
            <person name="Simoes-Barbosa A."/>
            <person name="Brown M.T."/>
            <person name="Hayes R.D."/>
            <person name="Mukherjee M."/>
            <person name="Okumura C.Y."/>
            <person name="Schneider R."/>
            <person name="Smith A.J."/>
            <person name="Vanacova S."/>
            <person name="Villalvazo M."/>
            <person name="Haas B.J."/>
            <person name="Pertea M."/>
            <person name="Feldblyum T.V."/>
            <person name="Utterback T.R."/>
            <person name="Shu C.L."/>
            <person name="Osoegawa K."/>
            <person name="de Jong P.J."/>
            <person name="Hrdy I."/>
            <person name="Horvathova L."/>
            <person name="Zubacova Z."/>
            <person name="Dolezal P."/>
            <person name="Malik S.B."/>
            <person name="Logsdon J.M. Jr."/>
            <person name="Henze K."/>
            <person name="Gupta A."/>
            <person name="Wang C.C."/>
            <person name="Dunne R.L."/>
            <person name="Upcroft J.A."/>
            <person name="Upcroft P."/>
            <person name="White O."/>
            <person name="Salzberg S.L."/>
            <person name="Tang P."/>
            <person name="Chiu C.-H."/>
            <person name="Lee Y.-S."/>
            <person name="Embley T.M."/>
            <person name="Coombs G.H."/>
            <person name="Mottram J.C."/>
            <person name="Tachezy J."/>
            <person name="Fraser-Liggett C.M."/>
            <person name="Johnson P.J."/>
        </authorList>
    </citation>
    <scope>NUCLEOTIDE SEQUENCE [LARGE SCALE GENOMIC DNA]</scope>
    <source>
        <strain evidence="2">G3</strain>
    </source>
</reference>
<evidence type="ECO:0000313" key="3">
    <source>
        <dbReference type="Proteomes" id="UP000001542"/>
    </source>
</evidence>
<keyword evidence="1" id="KW-0472">Membrane</keyword>
<dbReference type="AlphaFoldDB" id="A2DZI0"/>
<feature type="transmembrane region" description="Helical" evidence="1">
    <location>
        <begin position="150"/>
        <end position="174"/>
    </location>
</feature>
<accession>A2DZI0</accession>
<organism evidence="2 3">
    <name type="scientific">Trichomonas vaginalis (strain ATCC PRA-98 / G3)</name>
    <dbReference type="NCBI Taxonomy" id="412133"/>
    <lineage>
        <taxon>Eukaryota</taxon>
        <taxon>Metamonada</taxon>
        <taxon>Parabasalia</taxon>
        <taxon>Trichomonadida</taxon>
        <taxon>Trichomonadidae</taxon>
        <taxon>Trichomonas</taxon>
    </lineage>
</organism>
<dbReference type="Pfam" id="PF13390">
    <property type="entry name" value="DUF4108"/>
    <property type="match status" value="1"/>
</dbReference>